<evidence type="ECO:0000313" key="13">
    <source>
        <dbReference type="Proteomes" id="UP001152885"/>
    </source>
</evidence>
<keyword evidence="13" id="KW-1185">Reference proteome</keyword>
<dbReference type="GO" id="GO:0006565">
    <property type="term" value="P:L-serine catabolic process"/>
    <property type="evidence" value="ECO:0007669"/>
    <property type="project" value="TreeGrafter"/>
</dbReference>
<dbReference type="GO" id="GO:0006094">
    <property type="term" value="P:gluconeogenesis"/>
    <property type="evidence" value="ECO:0007669"/>
    <property type="project" value="UniProtKB-KW"/>
</dbReference>
<proteinExistence type="inferred from homology"/>
<dbReference type="PANTHER" id="PTHR48078:SF2">
    <property type="entry name" value="CATABOLIC L-SERINE_THREONINE DEHYDRATASE"/>
    <property type="match status" value="1"/>
</dbReference>
<protein>
    <recommendedName>
        <fullName evidence="5">L-serine ammonia-lyase</fullName>
        <ecNumber evidence="5">4.3.1.17</ecNumber>
    </recommendedName>
</protein>
<evidence type="ECO:0000256" key="9">
    <source>
        <dbReference type="ARBA" id="ARBA00023239"/>
    </source>
</evidence>
<dbReference type="InterPro" id="IPR000634">
    <property type="entry name" value="Ser/Thr_deHydtase_PyrdxlP-BS"/>
</dbReference>
<dbReference type="GO" id="GO:0005737">
    <property type="term" value="C:cytoplasm"/>
    <property type="evidence" value="ECO:0007669"/>
    <property type="project" value="UniProtKB-SubCell"/>
</dbReference>
<dbReference type="GO" id="GO:0009097">
    <property type="term" value="P:isoleucine biosynthetic process"/>
    <property type="evidence" value="ECO:0007669"/>
    <property type="project" value="TreeGrafter"/>
</dbReference>
<dbReference type="GO" id="GO:0004794">
    <property type="term" value="F:threonine deaminase activity"/>
    <property type="evidence" value="ECO:0007669"/>
    <property type="project" value="TreeGrafter"/>
</dbReference>
<dbReference type="GO" id="GO:0006567">
    <property type="term" value="P:L-threonine catabolic process"/>
    <property type="evidence" value="ECO:0007669"/>
    <property type="project" value="TreeGrafter"/>
</dbReference>
<evidence type="ECO:0000256" key="10">
    <source>
        <dbReference type="ARBA" id="ARBA00049406"/>
    </source>
</evidence>
<dbReference type="PROSITE" id="PS00165">
    <property type="entry name" value="DEHYDRATASE_SER_THR"/>
    <property type="match status" value="1"/>
</dbReference>
<evidence type="ECO:0000256" key="5">
    <source>
        <dbReference type="ARBA" id="ARBA00012093"/>
    </source>
</evidence>
<comment type="similarity">
    <text evidence="4">Belongs to the serine/threonine dehydratase family.</text>
</comment>
<keyword evidence="8" id="KW-0663">Pyridoxal phosphate</keyword>
<dbReference type="Proteomes" id="UP001152885">
    <property type="component" value="Unassembled WGS sequence"/>
</dbReference>
<dbReference type="InterPro" id="IPR001926">
    <property type="entry name" value="TrpB-like_PALP"/>
</dbReference>
<dbReference type="Gene3D" id="3.40.50.1100">
    <property type="match status" value="2"/>
</dbReference>
<feature type="domain" description="Tryptophan synthase beta chain-like PALP" evidence="11">
    <location>
        <begin position="30"/>
        <end position="327"/>
    </location>
</feature>
<dbReference type="EC" id="4.3.1.17" evidence="5"/>
<dbReference type="InterPro" id="IPR050147">
    <property type="entry name" value="Ser/Thr_Dehydratase"/>
</dbReference>
<keyword evidence="9" id="KW-0456">Lyase</keyword>
<gene>
    <name evidence="12" type="ORF">CANVERA_P0882</name>
</gene>
<evidence type="ECO:0000256" key="7">
    <source>
        <dbReference type="ARBA" id="ARBA00022490"/>
    </source>
</evidence>
<evidence type="ECO:0000313" key="12">
    <source>
        <dbReference type="EMBL" id="CAI5756366.1"/>
    </source>
</evidence>
<dbReference type="PANTHER" id="PTHR48078">
    <property type="entry name" value="THREONINE DEHYDRATASE, MITOCHONDRIAL-RELATED"/>
    <property type="match status" value="1"/>
</dbReference>
<evidence type="ECO:0000256" key="1">
    <source>
        <dbReference type="ARBA" id="ARBA00001933"/>
    </source>
</evidence>
<comment type="catalytic activity">
    <reaction evidence="10">
        <text>L-serine = pyruvate + NH4(+)</text>
        <dbReference type="Rhea" id="RHEA:19169"/>
        <dbReference type="ChEBI" id="CHEBI:15361"/>
        <dbReference type="ChEBI" id="CHEBI:28938"/>
        <dbReference type="ChEBI" id="CHEBI:33384"/>
        <dbReference type="EC" id="4.3.1.17"/>
    </reaction>
</comment>
<name>A0A9W4TQI9_9ASCO</name>
<dbReference type="GO" id="GO:0003941">
    <property type="term" value="F:L-serine ammonia-lyase activity"/>
    <property type="evidence" value="ECO:0007669"/>
    <property type="project" value="UniProtKB-EC"/>
</dbReference>
<dbReference type="FunFam" id="3.40.50.1100:FF:000040">
    <property type="entry name" value="L-serine dehydratase, putative"/>
    <property type="match status" value="1"/>
</dbReference>
<dbReference type="OrthoDB" id="7773036at2759"/>
<dbReference type="Pfam" id="PF00291">
    <property type="entry name" value="PALP"/>
    <property type="match status" value="1"/>
</dbReference>
<dbReference type="AlphaFoldDB" id="A0A9W4TQI9"/>
<comment type="cofactor">
    <cofactor evidence="1">
        <name>pyridoxal 5'-phosphate</name>
        <dbReference type="ChEBI" id="CHEBI:597326"/>
    </cofactor>
</comment>
<evidence type="ECO:0000256" key="4">
    <source>
        <dbReference type="ARBA" id="ARBA00010869"/>
    </source>
</evidence>
<keyword evidence="7" id="KW-0963">Cytoplasm</keyword>
<accession>A0A9W4TQI9</accession>
<sequence length="350" mass="38931">MSLSLQSKLHTKSINKPHIETSLIEVTNKLPLKPPCRIFFKNEYEQPSGSFKLRGIGNLVYESIKQIQLTKSKKKIEIFASSGGNAGLAAAYCGFYYNVKCTVVLPKHSKLVIQEKLKDLGAKIILYGKSINEADQYLKGILNSIGDDIYPIYCHPFNNPLIWKGHSSLVDELAESLPRDKIKSIVASFGGGGLYNGIYEGILKNDLNSDVLLLETKQAPTLTKSLEANDLITLDSVNSLATSLACSYTTQSSLEYYHNQSKIRTNLELIDDLDCLKSCVEFNNIFNEIVEPACGAALSVCFNKIDLLYKNFKHLKKDDIVVIVVCGGSCTTKDDLKEFERLVTRSEIKL</sequence>
<dbReference type="InterPro" id="IPR036052">
    <property type="entry name" value="TrpB-like_PALP_sf"/>
</dbReference>
<comment type="pathway">
    <text evidence="3">Carbohydrate biosynthesis; gluconeogenesis.</text>
</comment>
<evidence type="ECO:0000256" key="8">
    <source>
        <dbReference type="ARBA" id="ARBA00022898"/>
    </source>
</evidence>
<dbReference type="GO" id="GO:0030170">
    <property type="term" value="F:pyridoxal phosphate binding"/>
    <property type="evidence" value="ECO:0007669"/>
    <property type="project" value="InterPro"/>
</dbReference>
<evidence type="ECO:0000256" key="6">
    <source>
        <dbReference type="ARBA" id="ARBA00022432"/>
    </source>
</evidence>
<evidence type="ECO:0000256" key="2">
    <source>
        <dbReference type="ARBA" id="ARBA00004496"/>
    </source>
</evidence>
<dbReference type="SUPFAM" id="SSF53686">
    <property type="entry name" value="Tryptophan synthase beta subunit-like PLP-dependent enzymes"/>
    <property type="match status" value="1"/>
</dbReference>
<reference evidence="12" key="1">
    <citation type="submission" date="2022-12" db="EMBL/GenBank/DDBJ databases">
        <authorList>
            <person name="Brejova B."/>
        </authorList>
    </citation>
    <scope>NUCLEOTIDE SEQUENCE</scope>
</reference>
<evidence type="ECO:0000256" key="3">
    <source>
        <dbReference type="ARBA" id="ARBA00004742"/>
    </source>
</evidence>
<comment type="caution">
    <text evidence="12">The sequence shown here is derived from an EMBL/GenBank/DDBJ whole genome shotgun (WGS) entry which is preliminary data.</text>
</comment>
<organism evidence="12 13">
    <name type="scientific">Candida verbasci</name>
    <dbReference type="NCBI Taxonomy" id="1227364"/>
    <lineage>
        <taxon>Eukaryota</taxon>
        <taxon>Fungi</taxon>
        <taxon>Dikarya</taxon>
        <taxon>Ascomycota</taxon>
        <taxon>Saccharomycotina</taxon>
        <taxon>Pichiomycetes</taxon>
        <taxon>Debaryomycetaceae</taxon>
        <taxon>Candida/Lodderomyces clade</taxon>
        <taxon>Candida</taxon>
    </lineage>
</organism>
<keyword evidence="6" id="KW-0312">Gluconeogenesis</keyword>
<comment type="subcellular location">
    <subcellularLocation>
        <location evidence="2">Cytoplasm</location>
    </subcellularLocation>
</comment>
<dbReference type="EMBL" id="CANTUO010000001">
    <property type="protein sequence ID" value="CAI5756366.1"/>
    <property type="molecule type" value="Genomic_DNA"/>
</dbReference>
<evidence type="ECO:0000259" key="11">
    <source>
        <dbReference type="Pfam" id="PF00291"/>
    </source>
</evidence>